<evidence type="ECO:0000259" key="2">
    <source>
        <dbReference type="PROSITE" id="PS51673"/>
    </source>
</evidence>
<feature type="domain" description="SUZ" evidence="2">
    <location>
        <begin position="98"/>
        <end position="175"/>
    </location>
</feature>
<name>A0A0H5SKB6_BRUMA</name>
<accession>A0A0H5SKB6</accession>
<feature type="region of interest" description="Disordered" evidence="1">
    <location>
        <begin position="306"/>
        <end position="327"/>
    </location>
</feature>
<reference evidence="3" key="1">
    <citation type="journal article" date="2007" name="Science">
        <title>Draft genome of the filarial nematode parasite Brugia malayi.</title>
        <authorList>
            <person name="Ghedin E."/>
            <person name="Wang S."/>
            <person name="Spiro D."/>
            <person name="Caler E."/>
            <person name="Zhao Q."/>
            <person name="Crabtree J."/>
            <person name="Allen J.E."/>
            <person name="Delcher A.L."/>
            <person name="Guiliano D.B."/>
            <person name="Miranda-Saavedra D."/>
            <person name="Angiuoli S.V."/>
            <person name="Creasy T."/>
            <person name="Amedeo P."/>
            <person name="Haas B."/>
            <person name="El-Sayed N.M."/>
            <person name="Wortman J.R."/>
            <person name="Feldblyum T."/>
            <person name="Tallon L."/>
            <person name="Schatz M."/>
            <person name="Shumway M."/>
            <person name="Koo H."/>
            <person name="Salzberg S.L."/>
            <person name="Schobel S."/>
            <person name="Pertea M."/>
            <person name="Pop M."/>
            <person name="White O."/>
            <person name="Barton G.J."/>
            <person name="Carlow C.K."/>
            <person name="Crawford M.J."/>
            <person name="Daub J."/>
            <person name="Dimmic M.W."/>
            <person name="Estes C.F."/>
            <person name="Foster J.M."/>
            <person name="Ganatra M."/>
            <person name="Gregory W.F."/>
            <person name="Johnson N.M."/>
            <person name="Jin J."/>
            <person name="Komuniecki R."/>
            <person name="Korf I."/>
            <person name="Kumar S."/>
            <person name="Laney S."/>
            <person name="Li B.W."/>
            <person name="Li W."/>
            <person name="Lindblom T.H."/>
            <person name="Lustigman S."/>
            <person name="Ma D."/>
            <person name="Maina C.V."/>
            <person name="Martin D.M."/>
            <person name="McCarter J.P."/>
            <person name="McReynolds L."/>
            <person name="Mitreva M."/>
            <person name="Nutman T.B."/>
            <person name="Parkinson J."/>
            <person name="Peregrin-Alvarez J.M."/>
            <person name="Poole C."/>
            <person name="Ren Q."/>
            <person name="Saunders L."/>
            <person name="Sluder A.E."/>
            <person name="Smith K."/>
            <person name="Stanke M."/>
            <person name="Unnasch T.R."/>
            <person name="Ware J."/>
            <person name="Wei A.D."/>
            <person name="Weil G."/>
            <person name="Williams D.J."/>
            <person name="Zhang Y."/>
            <person name="Williams S.A."/>
            <person name="Fraser-Liggett C."/>
            <person name="Slatko B."/>
            <person name="Blaxter M.L."/>
            <person name="Scott A.L."/>
        </authorList>
    </citation>
    <scope>NUCLEOTIDE SEQUENCE</scope>
    <source>
        <strain evidence="3">FR3</strain>
    </source>
</reference>
<dbReference type="WormBase" id="Bm9801">
    <property type="protein sequence ID" value="BM40636"/>
    <property type="gene ID" value="WBGene00230062"/>
</dbReference>
<evidence type="ECO:0000256" key="1">
    <source>
        <dbReference type="SAM" id="MobiDB-lite"/>
    </source>
</evidence>
<dbReference type="EMBL" id="LN856944">
    <property type="protein sequence ID" value="CRZ24211.1"/>
    <property type="molecule type" value="Genomic_DNA"/>
</dbReference>
<reference evidence="3" key="2">
    <citation type="submission" date="2012-12" db="EMBL/GenBank/DDBJ databases">
        <authorList>
            <person name="Gao Y.W."/>
            <person name="Fan S.T."/>
            <person name="Sun H.T."/>
            <person name="Wang Z."/>
            <person name="Gao X.L."/>
            <person name="Li Y.G."/>
            <person name="Wang T.C."/>
            <person name="Zhang K."/>
            <person name="Xu W.W."/>
            <person name="Yu Z.J."/>
            <person name="Xia X.Z."/>
        </authorList>
    </citation>
    <scope>NUCLEOTIDE SEQUENCE</scope>
    <source>
        <strain evidence="3">FR3</strain>
    </source>
</reference>
<dbReference type="PROSITE" id="PS51673">
    <property type="entry name" value="SUZ"/>
    <property type="match status" value="1"/>
</dbReference>
<dbReference type="InterPro" id="IPR039228">
    <property type="entry name" value="SZRD1"/>
</dbReference>
<sequence>MGGTCLYFLAPANWTSQTDSVEVVLPKLSIDNIRLLPIQKFQAWARFSVCVIVWAMTDSHKGGAKNENVADSWEEAGDEATEKFFDERKKEIEAKKQKEEEMWRAREAAQQMQEQGSNFDKPAFQILKRPQGCETQSSSSQHDMSKLEEKTKTMTLQEREAAYLQARERIFGGVYRVEEDRDLAFDQLVRSAGSCVPAGVPLPHPSYHAPNPRPRLPVMMRTPRPPLYQQPLPLGIPPFRIPPPPPGAYTPSLPPISQQRFPVAGMQHAPNTQLQRLPYFDSRIPPPAAPPPPYIGQNLGQNLIGMNPAFSDPTRNNPVPYGRPPTQLLSQNQFTLSFSDQSNRFY</sequence>
<evidence type="ECO:0000313" key="4">
    <source>
        <dbReference type="WormBase" id="Bm9801"/>
    </source>
</evidence>
<dbReference type="OMA" id="YHAPNPR"/>
<proteinExistence type="predicted"/>
<evidence type="ECO:0000313" key="3">
    <source>
        <dbReference type="EMBL" id="CRZ24211.1"/>
    </source>
</evidence>
<gene>
    <name evidence="3 4" type="ORF">Bm9801</name>
    <name evidence="3" type="ORF">BM_Bm9801</name>
</gene>
<protein>
    <submittedName>
        <fullName evidence="3">Bm9801</fullName>
    </submittedName>
</protein>
<organism evidence="3">
    <name type="scientific">Brugia malayi</name>
    <name type="common">Filarial nematode worm</name>
    <dbReference type="NCBI Taxonomy" id="6279"/>
    <lineage>
        <taxon>Eukaryota</taxon>
        <taxon>Metazoa</taxon>
        <taxon>Ecdysozoa</taxon>
        <taxon>Nematoda</taxon>
        <taxon>Chromadorea</taxon>
        <taxon>Rhabditida</taxon>
        <taxon>Spirurina</taxon>
        <taxon>Spiruromorpha</taxon>
        <taxon>Filarioidea</taxon>
        <taxon>Onchocercidae</taxon>
        <taxon>Brugia</taxon>
    </lineage>
</organism>
<dbReference type="Pfam" id="PF12752">
    <property type="entry name" value="SUZ"/>
    <property type="match status" value="1"/>
</dbReference>
<dbReference type="PANTHER" id="PTHR31796:SF2">
    <property type="entry name" value="SUZ DOMAIN-CONTAINING PROTEIN 1"/>
    <property type="match status" value="1"/>
</dbReference>
<dbReference type="InterPro" id="IPR024771">
    <property type="entry name" value="SUZ"/>
</dbReference>
<dbReference type="PANTHER" id="PTHR31796">
    <property type="entry name" value="SUZ DOMAIN-CONTAINING PROTEIN 1"/>
    <property type="match status" value="1"/>
</dbReference>
<dbReference type="AlphaFoldDB" id="A0A0H5SKB6"/>